<feature type="coiled-coil region" evidence="3">
    <location>
        <begin position="199"/>
        <end position="233"/>
    </location>
</feature>
<dbReference type="GO" id="GO:0007018">
    <property type="term" value="P:microtubule-based movement"/>
    <property type="evidence" value="ECO:0007669"/>
    <property type="project" value="InterPro"/>
</dbReference>
<evidence type="ECO:0000256" key="1">
    <source>
        <dbReference type="ARBA" id="ARBA00023175"/>
    </source>
</evidence>
<name>A0AAD8JQN8_TARER</name>
<dbReference type="PANTHER" id="PTHR47972:SF28">
    <property type="entry name" value="KINESIN-LIKE PROTEIN KLP-3"/>
    <property type="match status" value="1"/>
</dbReference>
<dbReference type="PANTHER" id="PTHR47972">
    <property type="entry name" value="KINESIN-LIKE PROTEIN KLP-3"/>
    <property type="match status" value="1"/>
</dbReference>
<keyword evidence="7" id="KW-1185">Reference proteome</keyword>
<feature type="region of interest" description="Disordered" evidence="4">
    <location>
        <begin position="291"/>
        <end position="332"/>
    </location>
</feature>
<dbReference type="Gene3D" id="3.40.850.10">
    <property type="entry name" value="Kinesin motor domain"/>
    <property type="match status" value="1"/>
</dbReference>
<dbReference type="SUPFAM" id="SSF52540">
    <property type="entry name" value="P-loop containing nucleoside triphosphate hydrolases"/>
    <property type="match status" value="1"/>
</dbReference>
<dbReference type="GO" id="GO:0015630">
    <property type="term" value="C:microtubule cytoskeleton"/>
    <property type="evidence" value="ECO:0007669"/>
    <property type="project" value="TreeGrafter"/>
</dbReference>
<dbReference type="InterPro" id="IPR027640">
    <property type="entry name" value="Kinesin-like_fam"/>
</dbReference>
<dbReference type="PRINTS" id="PR00380">
    <property type="entry name" value="KINESINHEAVY"/>
</dbReference>
<dbReference type="InterPro" id="IPR036961">
    <property type="entry name" value="Kinesin_motor_dom_sf"/>
</dbReference>
<protein>
    <recommendedName>
        <fullName evidence="5">Kinesin motor domain-containing protein</fullName>
    </recommendedName>
</protein>
<keyword evidence="1" id="KW-0505">Motor protein</keyword>
<reference evidence="6" key="1">
    <citation type="journal article" date="2023" name="bioRxiv">
        <title>Improved chromosome-level genome assembly for marigold (Tagetes erecta).</title>
        <authorList>
            <person name="Jiang F."/>
            <person name="Yuan L."/>
            <person name="Wang S."/>
            <person name="Wang H."/>
            <person name="Xu D."/>
            <person name="Wang A."/>
            <person name="Fan W."/>
        </authorList>
    </citation>
    <scope>NUCLEOTIDE SEQUENCE</scope>
    <source>
        <strain evidence="6">WSJ</strain>
        <tissue evidence="6">Leaf</tissue>
    </source>
</reference>
<feature type="compositionally biased region" description="Basic and acidic residues" evidence="4">
    <location>
        <begin position="425"/>
        <end position="440"/>
    </location>
</feature>
<dbReference type="InterPro" id="IPR027417">
    <property type="entry name" value="P-loop_NTPase"/>
</dbReference>
<dbReference type="EMBL" id="JAUHHV010000011">
    <property type="protein sequence ID" value="KAK1406931.1"/>
    <property type="molecule type" value="Genomic_DNA"/>
</dbReference>
<feature type="compositionally biased region" description="Basic and acidic residues" evidence="4">
    <location>
        <begin position="464"/>
        <end position="473"/>
    </location>
</feature>
<evidence type="ECO:0000256" key="4">
    <source>
        <dbReference type="SAM" id="MobiDB-lite"/>
    </source>
</evidence>
<evidence type="ECO:0000256" key="2">
    <source>
        <dbReference type="PROSITE-ProRule" id="PRU00283"/>
    </source>
</evidence>
<dbReference type="SMART" id="SM00129">
    <property type="entry name" value="KISc"/>
    <property type="match status" value="1"/>
</dbReference>
<dbReference type="Pfam" id="PF00225">
    <property type="entry name" value="Kinesin"/>
    <property type="match status" value="1"/>
</dbReference>
<dbReference type="Proteomes" id="UP001229421">
    <property type="component" value="Unassembled WGS sequence"/>
</dbReference>
<evidence type="ECO:0000256" key="3">
    <source>
        <dbReference type="SAM" id="Coils"/>
    </source>
</evidence>
<dbReference type="GO" id="GO:0003777">
    <property type="term" value="F:microtubule motor activity"/>
    <property type="evidence" value="ECO:0007669"/>
    <property type="project" value="InterPro"/>
</dbReference>
<proteinExistence type="inferred from homology"/>
<dbReference type="AlphaFoldDB" id="A0AAD8JQN8"/>
<evidence type="ECO:0000313" key="6">
    <source>
        <dbReference type="EMBL" id="KAK1406931.1"/>
    </source>
</evidence>
<feature type="domain" description="Kinesin motor" evidence="5">
    <location>
        <begin position="1"/>
        <end position="185"/>
    </location>
</feature>
<dbReference type="GO" id="GO:0008017">
    <property type="term" value="F:microtubule binding"/>
    <property type="evidence" value="ECO:0007669"/>
    <property type="project" value="InterPro"/>
</dbReference>
<comment type="similarity">
    <text evidence="2">Belongs to the TRAFAC class myosin-kinesin ATPase superfamily. Kinesin family.</text>
</comment>
<gene>
    <name evidence="6" type="ORF">QVD17_38540</name>
</gene>
<evidence type="ECO:0000313" key="7">
    <source>
        <dbReference type="Proteomes" id="UP001229421"/>
    </source>
</evidence>
<feature type="compositionally biased region" description="Polar residues" evidence="4">
    <location>
        <begin position="474"/>
        <end position="489"/>
    </location>
</feature>
<organism evidence="6 7">
    <name type="scientific">Tagetes erecta</name>
    <name type="common">African marigold</name>
    <dbReference type="NCBI Taxonomy" id="13708"/>
    <lineage>
        <taxon>Eukaryota</taxon>
        <taxon>Viridiplantae</taxon>
        <taxon>Streptophyta</taxon>
        <taxon>Embryophyta</taxon>
        <taxon>Tracheophyta</taxon>
        <taxon>Spermatophyta</taxon>
        <taxon>Magnoliopsida</taxon>
        <taxon>eudicotyledons</taxon>
        <taxon>Gunneridae</taxon>
        <taxon>Pentapetalae</taxon>
        <taxon>asterids</taxon>
        <taxon>campanulids</taxon>
        <taxon>Asterales</taxon>
        <taxon>Asteraceae</taxon>
        <taxon>Asteroideae</taxon>
        <taxon>Heliantheae alliance</taxon>
        <taxon>Tageteae</taxon>
        <taxon>Tagetes</taxon>
    </lineage>
</organism>
<evidence type="ECO:0000259" key="5">
    <source>
        <dbReference type="PROSITE" id="PS50067"/>
    </source>
</evidence>
<comment type="caution">
    <text evidence="6">The sequence shown here is derived from an EMBL/GenBank/DDBJ whole genome shotgun (WGS) entry which is preliminary data.</text>
</comment>
<sequence length="508" mass="56645">MFSCYALTTNTLDIRNNSQLNGLNVPDASLVSVKCTQDVLDLMKIGQRNRAVGATALNERSSRSHSVLTVHIRGKELVSGSTLKGCLHLVDLAGSERVDKSEATGDRLKEAQHINKSLSALGDVISALAQKSTHIPYRNSKLTQVLQDSLGGHAKTLMFVHINPETNALGETISTLKFAERVASIELGAAKSNKETGEIREMKEEISNMKLLLEKKEAELEKLRSENARGAISPVHMPRYNHTNNLRHDNNQNHVDDCKLPEVRSCSSGKQRRARFPLKFTDKDYFPKMPLLAEEGSPSPPLRRSISTDRGAHIKTRNKPDTPANPPITKTQYPTRAFMNRSLATLPILPSTDNKKAYLSSQDNFSEALHNLPRINSRKANHQEQEEEQFKQMLKFKNNQVKSKSQQSVKQTVFSDMDVCQTVEEGQRSDFSEPENEHNLVRSNMPTGVKKLHRSSSRNFQAAEIREPGRNENKSSNGPKNGNEGSNASVPKFIRSRSTPRGKAMVLP</sequence>
<keyword evidence="3" id="KW-0175">Coiled coil</keyword>
<dbReference type="InterPro" id="IPR001752">
    <property type="entry name" value="Kinesin_motor_dom"/>
</dbReference>
<dbReference type="GO" id="GO:0005524">
    <property type="term" value="F:ATP binding"/>
    <property type="evidence" value="ECO:0007669"/>
    <property type="project" value="InterPro"/>
</dbReference>
<feature type="region of interest" description="Disordered" evidence="4">
    <location>
        <begin position="425"/>
        <end position="508"/>
    </location>
</feature>
<accession>A0AAD8JQN8</accession>
<dbReference type="PROSITE" id="PS50067">
    <property type="entry name" value="KINESIN_MOTOR_2"/>
    <property type="match status" value="1"/>
</dbReference>
<comment type="caution">
    <text evidence="2">Lacks conserved residue(s) required for the propagation of feature annotation.</text>
</comment>
<dbReference type="FunFam" id="3.40.850.10:FF:000178">
    <property type="entry name" value="Kinesin-related protein3"/>
    <property type="match status" value="1"/>
</dbReference>